<accession>A0ABD0S2T4</accession>
<feature type="compositionally biased region" description="Basic and acidic residues" evidence="1">
    <location>
        <begin position="284"/>
        <end position="315"/>
    </location>
</feature>
<dbReference type="EMBL" id="JAMKFB020000001">
    <property type="protein sequence ID" value="KAL0203795.1"/>
    <property type="molecule type" value="Genomic_DNA"/>
</dbReference>
<evidence type="ECO:0000313" key="3">
    <source>
        <dbReference type="Proteomes" id="UP001529510"/>
    </source>
</evidence>
<proteinExistence type="predicted"/>
<keyword evidence="3" id="KW-1185">Reference proteome</keyword>
<feature type="compositionally biased region" description="Basic and acidic residues" evidence="1">
    <location>
        <begin position="109"/>
        <end position="162"/>
    </location>
</feature>
<comment type="caution">
    <text evidence="2">The sequence shown here is derived from an EMBL/GenBank/DDBJ whole genome shotgun (WGS) entry which is preliminary data.</text>
</comment>
<dbReference type="Proteomes" id="UP001529510">
    <property type="component" value="Unassembled WGS sequence"/>
</dbReference>
<feature type="compositionally biased region" description="Polar residues" evidence="1">
    <location>
        <begin position="410"/>
        <end position="436"/>
    </location>
</feature>
<feature type="compositionally biased region" description="Polar residues" evidence="1">
    <location>
        <begin position="231"/>
        <end position="260"/>
    </location>
</feature>
<feature type="non-terminal residue" evidence="2">
    <location>
        <position position="471"/>
    </location>
</feature>
<feature type="non-terminal residue" evidence="2">
    <location>
        <position position="1"/>
    </location>
</feature>
<feature type="compositionally biased region" description="Polar residues" evidence="1">
    <location>
        <begin position="197"/>
        <end position="207"/>
    </location>
</feature>
<gene>
    <name evidence="2" type="ORF">M9458_001813</name>
</gene>
<organism evidence="2 3">
    <name type="scientific">Cirrhinus mrigala</name>
    <name type="common">Mrigala</name>
    <dbReference type="NCBI Taxonomy" id="683832"/>
    <lineage>
        <taxon>Eukaryota</taxon>
        <taxon>Metazoa</taxon>
        <taxon>Chordata</taxon>
        <taxon>Craniata</taxon>
        <taxon>Vertebrata</taxon>
        <taxon>Euteleostomi</taxon>
        <taxon>Actinopterygii</taxon>
        <taxon>Neopterygii</taxon>
        <taxon>Teleostei</taxon>
        <taxon>Ostariophysi</taxon>
        <taxon>Cypriniformes</taxon>
        <taxon>Cyprinidae</taxon>
        <taxon>Labeoninae</taxon>
        <taxon>Labeonini</taxon>
        <taxon>Cirrhinus</taxon>
    </lineage>
</organism>
<protein>
    <submittedName>
        <fullName evidence="2">Uncharacterized protein</fullName>
    </submittedName>
</protein>
<feature type="compositionally biased region" description="Polar residues" evidence="1">
    <location>
        <begin position="358"/>
        <end position="383"/>
    </location>
</feature>
<feature type="region of interest" description="Disordered" evidence="1">
    <location>
        <begin position="399"/>
        <end position="436"/>
    </location>
</feature>
<feature type="compositionally biased region" description="Low complexity" evidence="1">
    <location>
        <begin position="336"/>
        <end position="348"/>
    </location>
</feature>
<feature type="compositionally biased region" description="Basic and acidic residues" evidence="1">
    <location>
        <begin position="176"/>
        <end position="196"/>
    </location>
</feature>
<dbReference type="AlphaFoldDB" id="A0ABD0S2T4"/>
<feature type="region of interest" description="Disordered" evidence="1">
    <location>
        <begin position="67"/>
        <end position="384"/>
    </location>
</feature>
<name>A0ABD0S2T4_CIRMR</name>
<sequence>VTFEQHKENLARMFVEYQRMGSEGGPESRIRTISGVSHDSQFLASANGELNAEETAPSTVIELRVEDKVTDQPGDNEEARAQIPVTVSNILSRDEEERQTDTVATSPETKTEDKGEQDTTKEPGNDNEVKNMEDNHKTEADVDGEHERVDSESRANEKERADLSVTDDADNTQTATDKDAKVETEAVKMSNEDDGKTSTAETVQNVQVEDKGSGDSSPEAVKEDKVDETSEASAHQETGTTGASALNEDSTDVSSVSNFVKVSDDSTEDLSFVSATAGETDDNGAEKEDDGKEKETEKDEKPLQNEKVEESKDEPAPMVEVDLNRSTSTDETGLHTETTAGQQEQTAEVFPTDEVSPSAESISQDPGTSQDTLKAAGTETSATKTKEIKIARLDVSSVASDTEKLELKDTSTTNLSTNQVAASSPTAQGSEGSSSARSTMFRIPEFMWSHMHQRLLTDLLFSIETDVQMWR</sequence>
<evidence type="ECO:0000313" key="2">
    <source>
        <dbReference type="EMBL" id="KAL0203795.1"/>
    </source>
</evidence>
<reference evidence="2 3" key="1">
    <citation type="submission" date="2024-05" db="EMBL/GenBank/DDBJ databases">
        <title>Genome sequencing and assembly of Indian major carp, Cirrhinus mrigala (Hamilton, 1822).</title>
        <authorList>
            <person name="Mohindra V."/>
            <person name="Chowdhury L.M."/>
            <person name="Lal K."/>
            <person name="Jena J.K."/>
        </authorList>
    </citation>
    <scope>NUCLEOTIDE SEQUENCE [LARGE SCALE GENOMIC DNA]</scope>
    <source>
        <strain evidence="2">CM1030</strain>
        <tissue evidence="2">Blood</tissue>
    </source>
</reference>
<evidence type="ECO:0000256" key="1">
    <source>
        <dbReference type="SAM" id="MobiDB-lite"/>
    </source>
</evidence>